<keyword evidence="3" id="KW-1185">Reference proteome</keyword>
<reference evidence="2 3" key="1">
    <citation type="submission" date="2018-08" db="EMBL/GenBank/DDBJ databases">
        <title>Fibrisoma montanum sp. nov., isolated from Danxia mountain soil.</title>
        <authorList>
            <person name="Huang Y."/>
        </authorList>
    </citation>
    <scope>NUCLEOTIDE SEQUENCE [LARGE SCALE GENOMIC DNA]</scope>
    <source>
        <strain evidence="2 3">HYT19</strain>
    </source>
</reference>
<proteinExistence type="predicted"/>
<dbReference type="RefSeq" id="WP_119666470.1">
    <property type="nucleotide sequence ID" value="NZ_QXED01000001.1"/>
</dbReference>
<gene>
    <name evidence="2" type="ORF">DYU11_04805</name>
</gene>
<keyword evidence="1" id="KW-0812">Transmembrane</keyword>
<evidence type="ECO:0000256" key="1">
    <source>
        <dbReference type="SAM" id="Phobius"/>
    </source>
</evidence>
<protein>
    <submittedName>
        <fullName evidence="2">Uncharacterized protein</fullName>
    </submittedName>
</protein>
<sequence>MIQFLLIALLSLLAQFLLPWWSLALVAFLVCLTTRSKALSAFGAGFFGVALVWLIYALVVQFRTDGVLTGRMSELLVKANQPALLIGVTVLLGGVVGGLAGLSGYYVRQAVQNQGRIHPAE</sequence>
<organism evidence="2 3">
    <name type="scientific">Fibrisoma montanum</name>
    <dbReference type="NCBI Taxonomy" id="2305895"/>
    <lineage>
        <taxon>Bacteria</taxon>
        <taxon>Pseudomonadati</taxon>
        <taxon>Bacteroidota</taxon>
        <taxon>Cytophagia</taxon>
        <taxon>Cytophagales</taxon>
        <taxon>Spirosomataceae</taxon>
        <taxon>Fibrisoma</taxon>
    </lineage>
</organism>
<feature type="transmembrane region" description="Helical" evidence="1">
    <location>
        <begin position="40"/>
        <end position="62"/>
    </location>
</feature>
<keyword evidence="1" id="KW-1133">Transmembrane helix</keyword>
<comment type="caution">
    <text evidence="2">The sequence shown here is derived from an EMBL/GenBank/DDBJ whole genome shotgun (WGS) entry which is preliminary data.</text>
</comment>
<dbReference type="EMBL" id="QXED01000001">
    <property type="protein sequence ID" value="RIV27628.1"/>
    <property type="molecule type" value="Genomic_DNA"/>
</dbReference>
<evidence type="ECO:0000313" key="3">
    <source>
        <dbReference type="Proteomes" id="UP000283523"/>
    </source>
</evidence>
<keyword evidence="1" id="KW-0472">Membrane</keyword>
<evidence type="ECO:0000313" key="2">
    <source>
        <dbReference type="EMBL" id="RIV27628.1"/>
    </source>
</evidence>
<dbReference type="OrthoDB" id="1525231at2"/>
<dbReference type="AlphaFoldDB" id="A0A418MJI5"/>
<name>A0A418MJI5_9BACT</name>
<feature type="transmembrane region" description="Helical" evidence="1">
    <location>
        <begin position="83"/>
        <end position="107"/>
    </location>
</feature>
<dbReference type="Proteomes" id="UP000283523">
    <property type="component" value="Unassembled WGS sequence"/>
</dbReference>
<accession>A0A418MJI5</accession>